<accession>A0A327KYX7</accession>
<evidence type="ECO:0000259" key="2">
    <source>
        <dbReference type="Pfam" id="PF01648"/>
    </source>
</evidence>
<evidence type="ECO:0000256" key="1">
    <source>
        <dbReference type="ARBA" id="ARBA00022679"/>
    </source>
</evidence>
<dbReference type="GO" id="GO:0000287">
    <property type="term" value="F:magnesium ion binding"/>
    <property type="evidence" value="ECO:0007669"/>
    <property type="project" value="InterPro"/>
</dbReference>
<dbReference type="SUPFAM" id="SSF56214">
    <property type="entry name" value="4'-phosphopantetheinyl transferase"/>
    <property type="match status" value="2"/>
</dbReference>
<feature type="domain" description="4'-phosphopantetheinyl transferase" evidence="2">
    <location>
        <begin position="125"/>
        <end position="198"/>
    </location>
</feature>
<organism evidence="3 4">
    <name type="scientific">Rhodoplanes roseus</name>
    <dbReference type="NCBI Taxonomy" id="29409"/>
    <lineage>
        <taxon>Bacteria</taxon>
        <taxon>Pseudomonadati</taxon>
        <taxon>Pseudomonadota</taxon>
        <taxon>Alphaproteobacteria</taxon>
        <taxon>Hyphomicrobiales</taxon>
        <taxon>Nitrobacteraceae</taxon>
        <taxon>Rhodoplanes</taxon>
    </lineage>
</organism>
<comment type="caution">
    <text evidence="3">The sequence shown here is derived from an EMBL/GenBank/DDBJ whole genome shotgun (WGS) entry which is preliminary data.</text>
</comment>
<reference evidence="3 4" key="1">
    <citation type="submission" date="2017-07" db="EMBL/GenBank/DDBJ databases">
        <title>Draft Genome Sequences of Select Purple Nonsulfur Bacteria.</title>
        <authorList>
            <person name="Lasarre B."/>
            <person name="Mckinlay J.B."/>
        </authorList>
    </citation>
    <scope>NUCLEOTIDE SEQUENCE [LARGE SCALE GENOMIC DNA]</scope>
    <source>
        <strain evidence="3 4">DSM 5909</strain>
    </source>
</reference>
<dbReference type="AlphaFoldDB" id="A0A327KYX7"/>
<evidence type="ECO:0000313" key="4">
    <source>
        <dbReference type="Proteomes" id="UP000249130"/>
    </source>
</evidence>
<sequence length="294" mass="30795">MSRSDFDAALRFDAGGRRFAGGIALCAAPVATLEAESTNFLSPEEAALLTARLAPRRRHSLLAGRRAAKLALRHVLPGTASRSVRILPGVLDQPVVSGGGAENLQVTLSHAGSLAVAVAHAEACPIGVDLDLPSPEHRAALFEQTSETERRLAAAALDVDEDRRLITLWCLKEALSKALRCGLTVPFGVLEIASLVREGQGVRAQFVNFGQYVGLGVCTAGPSFAVVMPRTVAWTLADGSDPMTTTAQWLAEAASRPPIPIRTAHPSGRAPVGTGPIEGLQVVVPAEGFEPPTP</sequence>
<keyword evidence="4" id="KW-1185">Reference proteome</keyword>
<dbReference type="EMBL" id="NPEX01000125">
    <property type="protein sequence ID" value="RAI42815.1"/>
    <property type="molecule type" value="Genomic_DNA"/>
</dbReference>
<gene>
    <name evidence="3" type="ORF">CH341_17640</name>
</gene>
<dbReference type="Proteomes" id="UP000249130">
    <property type="component" value="Unassembled WGS sequence"/>
</dbReference>
<proteinExistence type="predicted"/>
<keyword evidence="1" id="KW-0808">Transferase</keyword>
<dbReference type="InterPro" id="IPR008278">
    <property type="entry name" value="4-PPantetheinyl_Trfase_dom"/>
</dbReference>
<protein>
    <recommendedName>
        <fullName evidence="2">4'-phosphopantetheinyl transferase domain-containing protein</fullName>
    </recommendedName>
</protein>
<name>A0A327KYX7_9BRAD</name>
<dbReference type="OrthoDB" id="9808281at2"/>
<dbReference type="Pfam" id="PF01648">
    <property type="entry name" value="ACPS"/>
    <property type="match status" value="1"/>
</dbReference>
<dbReference type="GO" id="GO:0008897">
    <property type="term" value="F:holo-[acyl-carrier-protein] synthase activity"/>
    <property type="evidence" value="ECO:0007669"/>
    <property type="project" value="InterPro"/>
</dbReference>
<dbReference type="InterPro" id="IPR037143">
    <property type="entry name" value="4-PPantetheinyl_Trfase_dom_sf"/>
</dbReference>
<evidence type="ECO:0000313" key="3">
    <source>
        <dbReference type="EMBL" id="RAI42815.1"/>
    </source>
</evidence>
<dbReference type="Gene3D" id="3.90.470.20">
    <property type="entry name" value="4'-phosphopantetheinyl transferase domain"/>
    <property type="match status" value="2"/>
</dbReference>